<dbReference type="GO" id="GO:0006782">
    <property type="term" value="P:protoporphyrinogen IX biosynthetic process"/>
    <property type="evidence" value="ECO:0007669"/>
    <property type="project" value="UniProtKB-UniRule"/>
</dbReference>
<dbReference type="Gene3D" id="3.40.50.10090">
    <property type="match status" value="2"/>
</dbReference>
<dbReference type="OrthoDB" id="5328023at2"/>
<evidence type="ECO:0000313" key="12">
    <source>
        <dbReference type="Proteomes" id="UP000006380"/>
    </source>
</evidence>
<dbReference type="UniPathway" id="UPA00251">
    <property type="reaction ID" value="UER00320"/>
</dbReference>
<keyword evidence="5 9" id="KW-0627">Porphyrin biosynthesis</keyword>
<dbReference type="EC" id="4.2.1.75" evidence="3 9"/>
<name>A7GX74_CAMC5</name>
<sequence length="214" mass="23586">MAEIYLVSNTPSNDESMINLPVSEIKFLKFSLNLDEFDALVATSKNSFKALEFNHIKIKPDMQIYAIGEPCAKAAKRCGFSKIYTAKNSHGGEFAAEISPLLKGKKTLYLRAKSIVSNLGEILKQNGILVSQIVAYESVCARLDKEKMPPENSVLIFSSPSNVKNFILNFGWLDSYKAVAIGETTAKELAKFTDPLVSARQEINACVELAKTLL</sequence>
<dbReference type="Pfam" id="PF02602">
    <property type="entry name" value="HEM4"/>
    <property type="match status" value="1"/>
</dbReference>
<comment type="function">
    <text evidence="6 9">Catalyzes cyclization of the linear tetrapyrrole, hydroxymethylbilane, to the macrocyclic uroporphyrinogen III.</text>
</comment>
<dbReference type="KEGG" id="ccv:CCV52592_0948"/>
<proteinExistence type="inferred from homology"/>
<feature type="domain" description="Tetrapyrrole biosynthesis uroporphyrinogen III synthase" evidence="10">
    <location>
        <begin position="18"/>
        <end position="207"/>
    </location>
</feature>
<evidence type="ECO:0000259" key="10">
    <source>
        <dbReference type="Pfam" id="PF02602"/>
    </source>
</evidence>
<keyword evidence="12" id="KW-1185">Reference proteome</keyword>
<dbReference type="EMBL" id="CP000767">
    <property type="protein sequence ID" value="EAU00010.1"/>
    <property type="molecule type" value="Genomic_DNA"/>
</dbReference>
<dbReference type="CDD" id="cd06578">
    <property type="entry name" value="HemD"/>
    <property type="match status" value="1"/>
</dbReference>
<dbReference type="STRING" id="360105.CCV52592_0948"/>
<keyword evidence="4 9" id="KW-0456">Lyase</keyword>
<gene>
    <name evidence="11" type="primary">hemD</name>
    <name evidence="11" type="ORF">CCV52592_0948</name>
</gene>
<protein>
    <recommendedName>
        <fullName evidence="7 9">Uroporphyrinogen-III synthase</fullName>
        <ecNumber evidence="3 9">4.2.1.75</ecNumber>
    </recommendedName>
</protein>
<reference evidence="11" key="1">
    <citation type="submission" date="2016-07" db="EMBL/GenBank/DDBJ databases">
        <title>Comparative genomics of the Campylobacter concisus group.</title>
        <authorList>
            <person name="Miller W.G."/>
            <person name="Yee E."/>
            <person name="Chapman M.H."/>
            <person name="Huynh S."/>
            <person name="Bono J.L."/>
            <person name="On S.L.W."/>
            <person name="StLeger J."/>
            <person name="Foster G."/>
            <person name="Parker C.T."/>
        </authorList>
    </citation>
    <scope>NUCLEOTIDE SEQUENCE</scope>
    <source>
        <strain evidence="11">525.92</strain>
    </source>
</reference>
<evidence type="ECO:0000256" key="7">
    <source>
        <dbReference type="ARBA" id="ARBA00040167"/>
    </source>
</evidence>
<evidence type="ECO:0000256" key="6">
    <source>
        <dbReference type="ARBA" id="ARBA00037589"/>
    </source>
</evidence>
<dbReference type="PANTHER" id="PTHR38042:SF1">
    <property type="entry name" value="UROPORPHYRINOGEN-III SYNTHASE, CHLOROPLASTIC"/>
    <property type="match status" value="1"/>
</dbReference>
<evidence type="ECO:0000313" key="11">
    <source>
        <dbReference type="EMBL" id="EAU00010.1"/>
    </source>
</evidence>
<evidence type="ECO:0000256" key="8">
    <source>
        <dbReference type="ARBA" id="ARBA00048617"/>
    </source>
</evidence>
<evidence type="ECO:0000256" key="3">
    <source>
        <dbReference type="ARBA" id="ARBA00013109"/>
    </source>
</evidence>
<organism evidence="11 12">
    <name type="scientific">Campylobacter curvus (strain 525.92)</name>
    <dbReference type="NCBI Taxonomy" id="360105"/>
    <lineage>
        <taxon>Bacteria</taxon>
        <taxon>Pseudomonadati</taxon>
        <taxon>Campylobacterota</taxon>
        <taxon>Epsilonproteobacteria</taxon>
        <taxon>Campylobacterales</taxon>
        <taxon>Campylobacteraceae</taxon>
        <taxon>Campylobacter</taxon>
    </lineage>
</organism>
<comment type="similarity">
    <text evidence="2 9">Belongs to the uroporphyrinogen-III synthase family.</text>
</comment>
<dbReference type="AlphaFoldDB" id="A7GX74"/>
<accession>A7GX74</accession>
<dbReference type="SUPFAM" id="SSF69618">
    <property type="entry name" value="HemD-like"/>
    <property type="match status" value="1"/>
</dbReference>
<evidence type="ECO:0000256" key="2">
    <source>
        <dbReference type="ARBA" id="ARBA00008133"/>
    </source>
</evidence>
<dbReference type="HOGENOM" id="CLU_080916_0_0_7"/>
<dbReference type="InterPro" id="IPR003754">
    <property type="entry name" value="4pyrrol_synth_uPrphyn_synth"/>
</dbReference>
<evidence type="ECO:0000256" key="4">
    <source>
        <dbReference type="ARBA" id="ARBA00023239"/>
    </source>
</evidence>
<dbReference type="RefSeq" id="WP_011992000.1">
    <property type="nucleotide sequence ID" value="NC_009715.2"/>
</dbReference>
<comment type="pathway">
    <text evidence="1 9">Porphyrin-containing compound metabolism; protoporphyrin-IX biosynthesis; coproporphyrinogen-III from 5-aminolevulinate: step 3/4.</text>
</comment>
<dbReference type="InterPro" id="IPR039793">
    <property type="entry name" value="UROS/Hem4"/>
</dbReference>
<dbReference type="InterPro" id="IPR036108">
    <property type="entry name" value="4pyrrol_syn_uPrphyn_synt_sf"/>
</dbReference>
<dbReference type="Proteomes" id="UP000006380">
    <property type="component" value="Chromosome"/>
</dbReference>
<dbReference type="GO" id="GO:0006780">
    <property type="term" value="P:uroporphyrinogen III biosynthetic process"/>
    <property type="evidence" value="ECO:0007669"/>
    <property type="project" value="UniProtKB-UniRule"/>
</dbReference>
<dbReference type="PANTHER" id="PTHR38042">
    <property type="entry name" value="UROPORPHYRINOGEN-III SYNTHASE, CHLOROPLASTIC"/>
    <property type="match status" value="1"/>
</dbReference>
<evidence type="ECO:0000256" key="9">
    <source>
        <dbReference type="RuleBase" id="RU366031"/>
    </source>
</evidence>
<evidence type="ECO:0000256" key="1">
    <source>
        <dbReference type="ARBA" id="ARBA00004772"/>
    </source>
</evidence>
<dbReference type="GO" id="GO:0004852">
    <property type="term" value="F:uroporphyrinogen-III synthase activity"/>
    <property type="evidence" value="ECO:0007669"/>
    <property type="project" value="UniProtKB-UniRule"/>
</dbReference>
<comment type="catalytic activity">
    <reaction evidence="8 9">
        <text>hydroxymethylbilane = uroporphyrinogen III + H2O</text>
        <dbReference type="Rhea" id="RHEA:18965"/>
        <dbReference type="ChEBI" id="CHEBI:15377"/>
        <dbReference type="ChEBI" id="CHEBI:57308"/>
        <dbReference type="ChEBI" id="CHEBI:57845"/>
        <dbReference type="EC" id="4.2.1.75"/>
    </reaction>
</comment>
<evidence type="ECO:0000256" key="5">
    <source>
        <dbReference type="ARBA" id="ARBA00023244"/>
    </source>
</evidence>